<comment type="similarity">
    <text evidence="1 3 5">Belongs to the GrpE family.</text>
</comment>
<comment type="subcellular location">
    <subcellularLocation>
        <location evidence="3">Cytoplasm</location>
    </subcellularLocation>
</comment>
<evidence type="ECO:0000256" key="3">
    <source>
        <dbReference type="HAMAP-Rule" id="MF_01151"/>
    </source>
</evidence>
<dbReference type="PRINTS" id="PR00773">
    <property type="entry name" value="GRPEPROTEIN"/>
</dbReference>
<dbReference type="InterPro" id="IPR000740">
    <property type="entry name" value="GrpE"/>
</dbReference>
<organism evidence="7 8">
    <name type="scientific">Helicobacter ibis</name>
    <dbReference type="NCBI Taxonomy" id="2962633"/>
    <lineage>
        <taxon>Bacteria</taxon>
        <taxon>Pseudomonadati</taxon>
        <taxon>Campylobacterota</taxon>
        <taxon>Epsilonproteobacteria</taxon>
        <taxon>Campylobacterales</taxon>
        <taxon>Helicobacteraceae</taxon>
        <taxon>Helicobacter</taxon>
    </lineage>
</organism>
<dbReference type="PANTHER" id="PTHR21237">
    <property type="entry name" value="GRPE PROTEIN"/>
    <property type="match status" value="1"/>
</dbReference>
<dbReference type="HAMAP" id="MF_01151">
    <property type="entry name" value="GrpE"/>
    <property type="match status" value="1"/>
</dbReference>
<evidence type="ECO:0000313" key="8">
    <source>
        <dbReference type="Proteomes" id="UP001210261"/>
    </source>
</evidence>
<evidence type="ECO:0000256" key="4">
    <source>
        <dbReference type="RuleBase" id="RU000639"/>
    </source>
</evidence>
<keyword evidence="3 4" id="KW-0346">Stress response</keyword>
<dbReference type="CDD" id="cd00446">
    <property type="entry name" value="GrpE"/>
    <property type="match status" value="1"/>
</dbReference>
<evidence type="ECO:0000256" key="6">
    <source>
        <dbReference type="SAM" id="MobiDB-lite"/>
    </source>
</evidence>
<gene>
    <name evidence="3 7" type="primary">grpE</name>
    <name evidence="7" type="ORF">PF021_00330</name>
</gene>
<dbReference type="InterPro" id="IPR009012">
    <property type="entry name" value="GrpE_head"/>
</dbReference>
<evidence type="ECO:0000256" key="5">
    <source>
        <dbReference type="RuleBase" id="RU004478"/>
    </source>
</evidence>
<feature type="region of interest" description="Disordered" evidence="6">
    <location>
        <begin position="1"/>
        <end position="40"/>
    </location>
</feature>
<dbReference type="InterPro" id="IPR013805">
    <property type="entry name" value="GrpE_CC"/>
</dbReference>
<reference evidence="7 8" key="1">
    <citation type="submission" date="2023-01" db="EMBL/GenBank/DDBJ databases">
        <title>Description of Helicobacter ibis sp. nov. isolated from faecal droppings of black-faced ibis (Theristicus melanopis).</title>
        <authorList>
            <person name="Lopez-Cantillo M."/>
            <person name="Vidal-Veuthey B."/>
            <person name="Mella A."/>
            <person name="De La Haba R."/>
            <person name="Collado L."/>
        </authorList>
    </citation>
    <scope>NUCLEOTIDE SEQUENCE [LARGE SCALE GENOMIC DNA]</scope>
    <source>
        <strain evidence="7 8">A82</strain>
    </source>
</reference>
<keyword evidence="8" id="KW-1185">Reference proteome</keyword>
<name>A0ABT4VBP1_9HELI</name>
<dbReference type="SUPFAM" id="SSF51064">
    <property type="entry name" value="Head domain of nucleotide exchange factor GrpE"/>
    <property type="match status" value="1"/>
</dbReference>
<dbReference type="RefSeq" id="WP_271020983.1">
    <property type="nucleotide sequence ID" value="NZ_JAQHXR010000001.1"/>
</dbReference>
<accession>A0ABT4VBP1</accession>
<evidence type="ECO:0000256" key="2">
    <source>
        <dbReference type="ARBA" id="ARBA00023186"/>
    </source>
</evidence>
<proteinExistence type="inferred from homology"/>
<dbReference type="Pfam" id="PF01025">
    <property type="entry name" value="GrpE"/>
    <property type="match status" value="1"/>
</dbReference>
<comment type="caution">
    <text evidence="7">The sequence shown here is derived from an EMBL/GenBank/DDBJ whole genome shotgun (WGS) entry which is preliminary data.</text>
</comment>
<dbReference type="NCBIfam" id="NF010738">
    <property type="entry name" value="PRK14140.1"/>
    <property type="match status" value="1"/>
</dbReference>
<dbReference type="SUPFAM" id="SSF58014">
    <property type="entry name" value="Coiled-coil domain of nucleotide exchange factor GrpE"/>
    <property type="match status" value="1"/>
</dbReference>
<dbReference type="Proteomes" id="UP001210261">
    <property type="component" value="Unassembled WGS sequence"/>
</dbReference>
<dbReference type="Gene3D" id="3.90.20.20">
    <property type="match status" value="1"/>
</dbReference>
<feature type="compositionally biased region" description="Basic and acidic residues" evidence="6">
    <location>
        <begin position="1"/>
        <end position="27"/>
    </location>
</feature>
<keyword evidence="3" id="KW-0963">Cytoplasm</keyword>
<evidence type="ECO:0000313" key="7">
    <source>
        <dbReference type="EMBL" id="MDA3968122.1"/>
    </source>
</evidence>
<dbReference type="Gene3D" id="2.30.22.10">
    <property type="entry name" value="Head domain of nucleotide exchange factor GrpE"/>
    <property type="match status" value="1"/>
</dbReference>
<dbReference type="PANTHER" id="PTHR21237:SF23">
    <property type="entry name" value="GRPE PROTEIN HOMOLOG, MITOCHONDRIAL"/>
    <property type="match status" value="1"/>
</dbReference>
<dbReference type="EMBL" id="JAQHXR010000001">
    <property type="protein sequence ID" value="MDA3968122.1"/>
    <property type="molecule type" value="Genomic_DNA"/>
</dbReference>
<sequence length="190" mass="22034">MKEWNRMQELNEEHSENKEVQELKTDEANNETSSEETEETIESLQAKVKELQDQYLRVYADFENTKKRMLREKDQSLEYAYERFARDLLPVIDTLESALKSVEDSNNDDEVVKKIGEGVSLTLDNLLKILVKHGIEPIDTQGEFDPNFHDAIMQVPSEAHEDGQIVAELQKGYKYKERVLRPSMVSIAKN</sequence>
<comment type="function">
    <text evidence="3 4">Participates actively in the response to hyperosmotic and heat shock by preventing the aggregation of stress-denatured proteins, in association with DnaK and GrpE. It is the nucleotide exchange factor for DnaK and may function as a thermosensor. Unfolded proteins bind initially to DnaJ; upon interaction with the DnaJ-bound protein, DnaK hydrolyzes its bound ATP, resulting in the formation of a stable complex. GrpE releases ADP from DnaK; ATP binding to DnaK triggers the release of the substrate protein, thus completing the reaction cycle. Several rounds of ATP-dependent interactions between DnaJ, DnaK and GrpE are required for fully efficient folding.</text>
</comment>
<dbReference type="PROSITE" id="PS01071">
    <property type="entry name" value="GRPE"/>
    <property type="match status" value="1"/>
</dbReference>
<protein>
    <recommendedName>
        <fullName evidence="3 4">Protein GrpE</fullName>
    </recommendedName>
    <alternativeName>
        <fullName evidence="3">HSP-70 cofactor</fullName>
    </alternativeName>
</protein>
<comment type="subunit">
    <text evidence="3">Homodimer.</text>
</comment>
<evidence type="ECO:0000256" key="1">
    <source>
        <dbReference type="ARBA" id="ARBA00009054"/>
    </source>
</evidence>
<keyword evidence="2 3" id="KW-0143">Chaperone</keyword>
<dbReference type="NCBIfam" id="NF010747">
    <property type="entry name" value="PRK14149.1"/>
    <property type="match status" value="1"/>
</dbReference>